<evidence type="ECO:0000256" key="6">
    <source>
        <dbReference type="SAM" id="Phobius"/>
    </source>
</evidence>
<keyword evidence="3 6" id="KW-1133">Transmembrane helix</keyword>
<dbReference type="PANTHER" id="PTHR23501:SF33">
    <property type="entry name" value="MAJOR FACILITATOR SUPERFAMILY (MFS) PROFILE DOMAIN-CONTAINING PROTEIN"/>
    <property type="match status" value="1"/>
</dbReference>
<feature type="transmembrane region" description="Helical" evidence="6">
    <location>
        <begin position="232"/>
        <end position="254"/>
    </location>
</feature>
<feature type="transmembrane region" description="Helical" evidence="6">
    <location>
        <begin position="418"/>
        <end position="436"/>
    </location>
</feature>
<feature type="transmembrane region" description="Helical" evidence="6">
    <location>
        <begin position="357"/>
        <end position="377"/>
    </location>
</feature>
<evidence type="ECO:0000256" key="3">
    <source>
        <dbReference type="ARBA" id="ARBA00022989"/>
    </source>
</evidence>
<feature type="transmembrane region" description="Helical" evidence="6">
    <location>
        <begin position="146"/>
        <end position="165"/>
    </location>
</feature>
<evidence type="ECO:0000256" key="2">
    <source>
        <dbReference type="ARBA" id="ARBA00022692"/>
    </source>
</evidence>
<dbReference type="PROSITE" id="PS50850">
    <property type="entry name" value="MFS"/>
    <property type="match status" value="1"/>
</dbReference>
<feature type="transmembrane region" description="Helical" evidence="6">
    <location>
        <begin position="284"/>
        <end position="303"/>
    </location>
</feature>
<keyword evidence="2 6" id="KW-0812">Transmembrane</keyword>
<protein>
    <recommendedName>
        <fullName evidence="7">Major facilitator superfamily (MFS) profile domain-containing protein</fullName>
    </recommendedName>
</protein>
<dbReference type="InterPro" id="IPR011701">
    <property type="entry name" value="MFS"/>
</dbReference>
<dbReference type="GO" id="GO:0000329">
    <property type="term" value="C:fungal-type vacuole membrane"/>
    <property type="evidence" value="ECO:0007669"/>
    <property type="project" value="TreeGrafter"/>
</dbReference>
<dbReference type="InterPro" id="IPR020846">
    <property type="entry name" value="MFS_dom"/>
</dbReference>
<dbReference type="AlphaFoldDB" id="A0A8H7N169"/>
<name>A0A8H7N169_BIOOC</name>
<feature type="compositionally biased region" description="Polar residues" evidence="5">
    <location>
        <begin position="14"/>
        <end position="36"/>
    </location>
</feature>
<evidence type="ECO:0000313" key="9">
    <source>
        <dbReference type="Proteomes" id="UP000616885"/>
    </source>
</evidence>
<feature type="transmembrane region" description="Helical" evidence="6">
    <location>
        <begin position="389"/>
        <end position="406"/>
    </location>
</feature>
<feature type="domain" description="Major facilitator superfamily (MFS) profile" evidence="7">
    <location>
        <begin position="81"/>
        <end position="579"/>
    </location>
</feature>
<sequence>MMQFGPFKPGGSVSHAQVSYGSSSSDDQDPENTASRVTHDTSSKTAQVAVHPTDEETPLLAGRVDSEDGATDEGSQLTKSVMVILLLGELLSHADTTLIFAAAPQIASELGSLRGIGWLATSYTLGVCSMQPLYGRLSDIFGRKQMLLFAYAVLSVGCIHCGLSQSLVQIIVARTISGIGGAGVMTMASIIITDSVPRSKFATYRSYINLATTLGRSIGGPIGGFIADSMGWHWLFWCRLPFFALSVALLLTSLKDGKDSDAKQTDDLDESLSPTSFRQKWAKVDVKGALLLTKTIVSFILLLDTVEENLGTPQFWLLLVSVLTFGQLFVFVEIFGTSSPIFNLRILAKRNVALSYLVDYLQVFSQVGMMFSVPLYFQVTQRASAAKAGAHIVPAVIANTIGALASGKMLQATHRHKIILVLVGLLGATSYILIWARWNGNTDFWESLYVIAGGFATGVAQSASFVTMSSHLEKQEVAMATGGFFLASSLGTVTAVTTVNVLLQSFFTRRLDAVVDIPNKAEFVKKVTSDIDNISKLTGVLRKLVVGAFVGSLKTTYISGLAACLLSSVISAFIRDKKSQETY</sequence>
<feature type="transmembrane region" description="Helical" evidence="6">
    <location>
        <begin position="478"/>
        <end position="503"/>
    </location>
</feature>
<dbReference type="Pfam" id="PF07690">
    <property type="entry name" value="MFS_1"/>
    <property type="match status" value="1"/>
</dbReference>
<evidence type="ECO:0000259" key="7">
    <source>
        <dbReference type="PROSITE" id="PS50850"/>
    </source>
</evidence>
<comment type="caution">
    <text evidence="8">The sequence shown here is derived from an EMBL/GenBank/DDBJ whole genome shotgun (WGS) entry which is preliminary data.</text>
</comment>
<feature type="transmembrane region" description="Helical" evidence="6">
    <location>
        <begin position="556"/>
        <end position="574"/>
    </location>
</feature>
<dbReference type="Gene3D" id="1.20.1720.10">
    <property type="entry name" value="Multidrug resistance protein D"/>
    <property type="match status" value="1"/>
</dbReference>
<feature type="transmembrane region" description="Helical" evidence="6">
    <location>
        <begin position="315"/>
        <end position="336"/>
    </location>
</feature>
<feature type="transmembrane region" description="Helical" evidence="6">
    <location>
        <begin position="171"/>
        <end position="192"/>
    </location>
</feature>
<comment type="subcellular location">
    <subcellularLocation>
        <location evidence="1">Membrane</location>
        <topology evidence="1">Multi-pass membrane protein</topology>
    </subcellularLocation>
</comment>
<dbReference type="EMBL" id="JADCTT010000019">
    <property type="protein sequence ID" value="KAF9742929.1"/>
    <property type="molecule type" value="Genomic_DNA"/>
</dbReference>
<reference evidence="8" key="1">
    <citation type="submission" date="2020-10" db="EMBL/GenBank/DDBJ databases">
        <title>High-Quality Genome Resource of Clonostachys rosea strain S41 by Oxford Nanopore Long-Read Sequencing.</title>
        <authorList>
            <person name="Wang H."/>
        </authorList>
    </citation>
    <scope>NUCLEOTIDE SEQUENCE</scope>
    <source>
        <strain evidence="8">S41</strain>
    </source>
</reference>
<dbReference type="Gene3D" id="1.20.1250.20">
    <property type="entry name" value="MFS general substrate transporter like domains"/>
    <property type="match status" value="1"/>
</dbReference>
<dbReference type="PANTHER" id="PTHR23501">
    <property type="entry name" value="MAJOR FACILITATOR SUPERFAMILY"/>
    <property type="match status" value="1"/>
</dbReference>
<feature type="transmembrane region" description="Helical" evidence="6">
    <location>
        <begin position="448"/>
        <end position="466"/>
    </location>
</feature>
<keyword evidence="4 6" id="KW-0472">Membrane</keyword>
<feature type="region of interest" description="Disordered" evidence="5">
    <location>
        <begin position="1"/>
        <end position="73"/>
    </location>
</feature>
<proteinExistence type="predicted"/>
<organism evidence="8 9">
    <name type="scientific">Bionectria ochroleuca</name>
    <name type="common">Gliocladium roseum</name>
    <dbReference type="NCBI Taxonomy" id="29856"/>
    <lineage>
        <taxon>Eukaryota</taxon>
        <taxon>Fungi</taxon>
        <taxon>Dikarya</taxon>
        <taxon>Ascomycota</taxon>
        <taxon>Pezizomycotina</taxon>
        <taxon>Sordariomycetes</taxon>
        <taxon>Hypocreomycetidae</taxon>
        <taxon>Hypocreales</taxon>
        <taxon>Bionectriaceae</taxon>
        <taxon>Clonostachys</taxon>
    </lineage>
</organism>
<gene>
    <name evidence="8" type="ORF">IM811_007111</name>
</gene>
<dbReference type="InterPro" id="IPR036259">
    <property type="entry name" value="MFS_trans_sf"/>
</dbReference>
<evidence type="ECO:0000313" key="8">
    <source>
        <dbReference type="EMBL" id="KAF9742929.1"/>
    </source>
</evidence>
<evidence type="ECO:0000256" key="1">
    <source>
        <dbReference type="ARBA" id="ARBA00004141"/>
    </source>
</evidence>
<evidence type="ECO:0000256" key="5">
    <source>
        <dbReference type="SAM" id="MobiDB-lite"/>
    </source>
</evidence>
<accession>A0A8H7N169</accession>
<evidence type="ECO:0000256" key="4">
    <source>
        <dbReference type="ARBA" id="ARBA00023136"/>
    </source>
</evidence>
<dbReference type="SUPFAM" id="SSF103473">
    <property type="entry name" value="MFS general substrate transporter"/>
    <property type="match status" value="1"/>
</dbReference>
<dbReference type="Proteomes" id="UP000616885">
    <property type="component" value="Unassembled WGS sequence"/>
</dbReference>
<dbReference type="GO" id="GO:0015174">
    <property type="term" value="F:basic amino acid transmembrane transporter activity"/>
    <property type="evidence" value="ECO:0007669"/>
    <property type="project" value="TreeGrafter"/>
</dbReference>